<sequence>MTSAVSGKLFEFENNQLRFRRLGYGKSTLLAFHGFGQTGQVFTDLEKTLGERYTILAVDLFFHGESRYNASQLLTKSYWQKMLNAFLTSEHVDRFSLLGFSMGGRFALATAECFSNRVDELFLIAPDGITRSIWYELATTTSAGRGLFRYVLAHLSVLNVIGHLLTRLGLLNRTVMRFAELSLSTSEQRDLVYNSWVEFRFIRPDLKRISQLLNQHPVAVHFFIGAFDRIIPGRYILPLTRGLSQYQLTVLRTGHNRLIELTGAKLSTP</sequence>
<organism evidence="2 3">
    <name type="scientific">Spirosoma terrae</name>
    <dbReference type="NCBI Taxonomy" id="1968276"/>
    <lineage>
        <taxon>Bacteria</taxon>
        <taxon>Pseudomonadati</taxon>
        <taxon>Bacteroidota</taxon>
        <taxon>Cytophagia</taxon>
        <taxon>Cytophagales</taxon>
        <taxon>Cytophagaceae</taxon>
        <taxon>Spirosoma</taxon>
    </lineage>
</organism>
<gene>
    <name evidence="2" type="ORF">GK108_26140</name>
</gene>
<evidence type="ECO:0000313" key="3">
    <source>
        <dbReference type="Proteomes" id="UP000474175"/>
    </source>
</evidence>
<keyword evidence="2" id="KW-0378">Hydrolase</keyword>
<feature type="domain" description="AB hydrolase-1" evidence="1">
    <location>
        <begin position="29"/>
        <end position="257"/>
    </location>
</feature>
<dbReference type="SUPFAM" id="SSF53474">
    <property type="entry name" value="alpha/beta-Hydrolases"/>
    <property type="match status" value="1"/>
</dbReference>
<reference evidence="2 3" key="1">
    <citation type="submission" date="2020-02" db="EMBL/GenBank/DDBJ databases">
        <title>Draft genome sequence of two Spirosoma agri KCTC 52727 and Spirosoma terrae KCTC 52035.</title>
        <authorList>
            <person name="Rojas J."/>
            <person name="Ambika Manirajan B."/>
            <person name="Suarez C."/>
            <person name="Ratering S."/>
            <person name="Schnell S."/>
        </authorList>
    </citation>
    <scope>NUCLEOTIDE SEQUENCE [LARGE SCALE GENOMIC DNA]</scope>
    <source>
        <strain evidence="2 3">KCTC 52035</strain>
    </source>
</reference>
<dbReference type="InterPro" id="IPR000073">
    <property type="entry name" value="AB_hydrolase_1"/>
</dbReference>
<dbReference type="Proteomes" id="UP000474175">
    <property type="component" value="Unassembled WGS sequence"/>
</dbReference>
<dbReference type="PANTHER" id="PTHR43798:SF33">
    <property type="entry name" value="HYDROLASE, PUTATIVE (AFU_ORTHOLOGUE AFUA_2G14860)-RELATED"/>
    <property type="match status" value="1"/>
</dbReference>
<comment type="caution">
    <text evidence="2">The sequence shown here is derived from an EMBL/GenBank/DDBJ whole genome shotgun (WGS) entry which is preliminary data.</text>
</comment>
<protein>
    <submittedName>
        <fullName evidence="2">Alpha/beta hydrolase</fullName>
    </submittedName>
</protein>
<keyword evidence="3" id="KW-1185">Reference proteome</keyword>
<dbReference type="RefSeq" id="WP_163954530.1">
    <property type="nucleotide sequence ID" value="NZ_JAAFZH010000017.1"/>
</dbReference>
<dbReference type="InterPro" id="IPR050266">
    <property type="entry name" value="AB_hydrolase_sf"/>
</dbReference>
<dbReference type="PANTHER" id="PTHR43798">
    <property type="entry name" value="MONOACYLGLYCEROL LIPASE"/>
    <property type="match status" value="1"/>
</dbReference>
<dbReference type="InterPro" id="IPR029058">
    <property type="entry name" value="AB_hydrolase_fold"/>
</dbReference>
<dbReference type="Gene3D" id="3.40.50.1820">
    <property type="entry name" value="alpha/beta hydrolase"/>
    <property type="match status" value="1"/>
</dbReference>
<proteinExistence type="predicted"/>
<dbReference type="GO" id="GO:0016020">
    <property type="term" value="C:membrane"/>
    <property type="evidence" value="ECO:0007669"/>
    <property type="project" value="TreeGrafter"/>
</dbReference>
<dbReference type="AlphaFoldDB" id="A0A6L9LHJ8"/>
<name>A0A6L9LHJ8_9BACT</name>
<dbReference type="GO" id="GO:0016787">
    <property type="term" value="F:hydrolase activity"/>
    <property type="evidence" value="ECO:0007669"/>
    <property type="project" value="UniProtKB-KW"/>
</dbReference>
<dbReference type="EMBL" id="JAAFZH010000017">
    <property type="protein sequence ID" value="NDU98393.1"/>
    <property type="molecule type" value="Genomic_DNA"/>
</dbReference>
<dbReference type="Pfam" id="PF00561">
    <property type="entry name" value="Abhydrolase_1"/>
    <property type="match status" value="1"/>
</dbReference>
<accession>A0A6L9LHJ8</accession>
<evidence type="ECO:0000259" key="1">
    <source>
        <dbReference type="Pfam" id="PF00561"/>
    </source>
</evidence>
<evidence type="ECO:0000313" key="2">
    <source>
        <dbReference type="EMBL" id="NDU98393.1"/>
    </source>
</evidence>